<protein>
    <recommendedName>
        <fullName evidence="3">Antibiotic biosynthesis monooxygenase</fullName>
    </recommendedName>
</protein>
<dbReference type="PATRIC" id="fig|947033.5.peg.1955"/>
<evidence type="ECO:0008006" key="3">
    <source>
        <dbReference type="Google" id="ProtNLM"/>
    </source>
</evidence>
<dbReference type="OrthoDB" id="6105906at2"/>
<keyword evidence="2" id="KW-1185">Reference proteome</keyword>
<organism evidence="1 2">
    <name type="scientific">Legionella steelei</name>
    <dbReference type="NCBI Taxonomy" id="947033"/>
    <lineage>
        <taxon>Bacteria</taxon>
        <taxon>Pseudomonadati</taxon>
        <taxon>Pseudomonadota</taxon>
        <taxon>Gammaproteobacteria</taxon>
        <taxon>Legionellales</taxon>
        <taxon>Legionellaceae</taxon>
        <taxon>Legionella</taxon>
    </lineage>
</organism>
<evidence type="ECO:0000313" key="2">
    <source>
        <dbReference type="Proteomes" id="UP000054926"/>
    </source>
</evidence>
<dbReference type="AlphaFoldDB" id="A0A0W0ZHN2"/>
<dbReference type="Proteomes" id="UP000054926">
    <property type="component" value="Unassembled WGS sequence"/>
</dbReference>
<dbReference type="RefSeq" id="WP_058510756.1">
    <property type="nucleotide sequence ID" value="NZ_LNYY01000019.1"/>
</dbReference>
<accession>A0A0W0ZHN2</accession>
<sequence length="109" mass="12768">MFAVIYRGYIPSENEEEYKKLWKVIASYFIEKRGAMGSRLHKTHDGAFLAYSCWPDKKTRDESWPGEDAPNEILPAEIKEAIIQIRSLSAQPFEEIHLDVLEDRLFTKY</sequence>
<name>A0A0W0ZHN2_9GAMM</name>
<gene>
    <name evidence="1" type="ORF">Lste_1843</name>
</gene>
<dbReference type="STRING" id="947033.Lste_1843"/>
<evidence type="ECO:0000313" key="1">
    <source>
        <dbReference type="EMBL" id="KTD68685.1"/>
    </source>
</evidence>
<reference evidence="1 2" key="1">
    <citation type="submission" date="2015-11" db="EMBL/GenBank/DDBJ databases">
        <title>Genomic analysis of 38 Legionella species identifies large and diverse effector repertoires.</title>
        <authorList>
            <person name="Burstein D."/>
            <person name="Amaro F."/>
            <person name="Zusman T."/>
            <person name="Lifshitz Z."/>
            <person name="Cohen O."/>
            <person name="Gilbert J.A."/>
            <person name="Pupko T."/>
            <person name="Shuman H.A."/>
            <person name="Segal G."/>
        </authorList>
    </citation>
    <scope>NUCLEOTIDE SEQUENCE [LARGE SCALE GENOMIC DNA]</scope>
    <source>
        <strain evidence="1 2">IMVS3376</strain>
    </source>
</reference>
<dbReference type="SUPFAM" id="SSF54909">
    <property type="entry name" value="Dimeric alpha+beta barrel"/>
    <property type="match status" value="1"/>
</dbReference>
<proteinExistence type="predicted"/>
<comment type="caution">
    <text evidence="1">The sequence shown here is derived from an EMBL/GenBank/DDBJ whole genome shotgun (WGS) entry which is preliminary data.</text>
</comment>
<dbReference type="InterPro" id="IPR011008">
    <property type="entry name" value="Dimeric_a/b-barrel"/>
</dbReference>
<dbReference type="EMBL" id="LNYY01000019">
    <property type="protein sequence ID" value="KTD68685.1"/>
    <property type="molecule type" value="Genomic_DNA"/>
</dbReference>